<proteinExistence type="predicted"/>
<feature type="domain" description="ORF6C" evidence="2">
    <location>
        <begin position="109"/>
        <end position="220"/>
    </location>
</feature>
<evidence type="ECO:0000259" key="1">
    <source>
        <dbReference type="Pfam" id="PF08346"/>
    </source>
</evidence>
<dbReference type="KEGG" id="cbk:CLL_A0924"/>
<feature type="domain" description="AntA/AntB antirepressor" evidence="1">
    <location>
        <begin position="15"/>
        <end position="81"/>
    </location>
</feature>
<dbReference type="InterPro" id="IPR018878">
    <property type="entry name" value="ORF6C_dom"/>
</dbReference>
<reference evidence="3" key="2">
    <citation type="submission" date="2009-08" db="EMBL/GenBank/DDBJ databases">
        <authorList>
            <person name="Shrivastava S."/>
            <person name="Brinkac L.M."/>
            <person name="Dodson R.J."/>
            <person name="Harkins D.M."/>
            <person name="Durkin A.S."/>
            <person name="Sutton G."/>
        </authorList>
    </citation>
    <scope>NUCLEOTIDE SEQUENCE</scope>
    <source>
        <strain evidence="3">Eklund 17B</strain>
    </source>
</reference>
<accession>U4P339</accession>
<evidence type="ECO:0000259" key="2">
    <source>
        <dbReference type="Pfam" id="PF10552"/>
    </source>
</evidence>
<dbReference type="Pfam" id="PF10552">
    <property type="entry name" value="ORF6C"/>
    <property type="match status" value="1"/>
</dbReference>
<dbReference type="PATRIC" id="fig|935198.13.peg.874"/>
<dbReference type="InterPro" id="IPR013557">
    <property type="entry name" value="AntA/B_antirep"/>
</dbReference>
<accession>B2TMD7</accession>
<organism evidence="3">
    <name type="scientific">Clostridium botulinum (strain Eklund 17B / Type B)</name>
    <dbReference type="NCBI Taxonomy" id="935198"/>
    <lineage>
        <taxon>Bacteria</taxon>
        <taxon>Bacillati</taxon>
        <taxon>Bacillota</taxon>
        <taxon>Clostridia</taxon>
        <taxon>Eubacteriales</taxon>
        <taxon>Clostridiaceae</taxon>
        <taxon>Clostridium</taxon>
    </lineage>
</organism>
<dbReference type="AlphaFoldDB" id="B2TMD7"/>
<dbReference type="HOGENOM" id="CLU_046670_2_2_9"/>
<sequence length="229" mass="26676">MELIKITEENGKQLVSGKELHQFLEVGRDFSTWIKERIKKYDFIENNDFTVLVTTPQNGGVAKDYIVTIEMAKELSMVENNSKGQAARKYFIQCEKNIKEIKQLSPMDQLRLQYSVLEEQDQKINLVDERVFKLENIMTIDYSQQEELRTLATRKVVAILGGKDTPAYKELNKKAFSSMWKDYKRIVDVNSYKNTAVKDLLFARQVIIDWKPNRELELMIKGANIGRRG</sequence>
<dbReference type="Pfam" id="PF08346">
    <property type="entry name" value="AntA"/>
    <property type="match status" value="1"/>
</dbReference>
<protein>
    <submittedName>
        <fullName evidence="3">AntB</fullName>
    </submittedName>
</protein>
<name>B2TMD7_CLOBB</name>
<evidence type="ECO:0000313" key="3">
    <source>
        <dbReference type="EMBL" id="ACD25002.1"/>
    </source>
</evidence>
<dbReference type="EMBL" id="CP001056">
    <property type="protein sequence ID" value="ACD25002.1"/>
    <property type="molecule type" value="Genomic_DNA"/>
</dbReference>
<gene>
    <name evidence="3" type="ordered locus">CLL_A0924</name>
</gene>
<dbReference type="PANTHER" id="PTHR36180">
    <property type="entry name" value="DNA-BINDING PROTEIN-RELATED-RELATED"/>
    <property type="match status" value="1"/>
</dbReference>
<reference evidence="3" key="1">
    <citation type="submission" date="2009-06" db="EMBL/GenBank/DDBJ databases">
        <authorList>
            <consortium name="US DOE Joint Genome Institute (JGI-PGF)"/>
            <person name="Lucas S."/>
            <person name="Copeland A."/>
            <person name="Lapidus A."/>
            <person name="Glavina del Rio T."/>
            <person name="Dalin E."/>
            <person name="Tice H."/>
            <person name="Bruce D."/>
            <person name="Goodwin L."/>
            <person name="Pitluck S."/>
            <person name="Kyrpides N."/>
            <person name="Mavromatis K."/>
            <person name="Ivanova N."/>
            <person name="Saunders E."/>
            <person name="Brettin T."/>
            <person name="Detter J.C."/>
            <person name="Han C."/>
            <person name="Larimer F."/>
            <person name="Land M."/>
            <person name="Hauser L."/>
            <person name="Markowitz V."/>
            <person name="Cheng J.-F."/>
            <person name="Hugenholtz P."/>
            <person name="Woyke T."/>
            <person name="Wu D."/>
            <person name="Gronow S."/>
            <person name="Klenk H.-P."/>
            <person name="Eisen J.A."/>
        </authorList>
    </citation>
    <scope>NUCLEOTIDE SEQUENCE</scope>
    <source>
        <strain evidence="3">Eklund 17B</strain>
    </source>
</reference>
<dbReference type="PANTHER" id="PTHR36180:SF1">
    <property type="entry name" value="ANTA_ANTB ANTIREPRESSOR DOMAIN-CONTAINING PROTEIN"/>
    <property type="match status" value="1"/>
</dbReference>